<dbReference type="KEGG" id="psco:LY89DRAFT_716279"/>
<dbReference type="InParanoid" id="A0A194XI03"/>
<accession>A0A194XI03</accession>
<name>A0A194XI03_MOLSC</name>
<evidence type="ECO:0000256" key="1">
    <source>
        <dbReference type="SAM" id="MobiDB-lite"/>
    </source>
</evidence>
<organism evidence="2 3">
    <name type="scientific">Mollisia scopiformis</name>
    <name type="common">Conifer needle endophyte fungus</name>
    <name type="synonym">Phialocephala scopiformis</name>
    <dbReference type="NCBI Taxonomy" id="149040"/>
    <lineage>
        <taxon>Eukaryota</taxon>
        <taxon>Fungi</taxon>
        <taxon>Dikarya</taxon>
        <taxon>Ascomycota</taxon>
        <taxon>Pezizomycotina</taxon>
        <taxon>Leotiomycetes</taxon>
        <taxon>Helotiales</taxon>
        <taxon>Mollisiaceae</taxon>
        <taxon>Mollisia</taxon>
    </lineage>
</organism>
<feature type="compositionally biased region" description="Basic and acidic residues" evidence="1">
    <location>
        <begin position="84"/>
        <end position="103"/>
    </location>
</feature>
<dbReference type="GeneID" id="28827986"/>
<protein>
    <submittedName>
        <fullName evidence="2">Uncharacterized protein</fullName>
    </submittedName>
</protein>
<evidence type="ECO:0000313" key="3">
    <source>
        <dbReference type="Proteomes" id="UP000070700"/>
    </source>
</evidence>
<gene>
    <name evidence="2" type="ORF">LY89DRAFT_716279</name>
</gene>
<reference evidence="2 3" key="1">
    <citation type="submission" date="2015-10" db="EMBL/GenBank/DDBJ databases">
        <title>Full genome of DAOMC 229536 Phialocephala scopiformis, a fungal endophyte of spruce producing the potent anti-insectan compound rugulosin.</title>
        <authorList>
            <consortium name="DOE Joint Genome Institute"/>
            <person name="Walker A.K."/>
            <person name="Frasz S.L."/>
            <person name="Seifert K.A."/>
            <person name="Miller J.D."/>
            <person name="Mondo S.J."/>
            <person name="Labutti K."/>
            <person name="Lipzen A."/>
            <person name="Dockter R."/>
            <person name="Kennedy M."/>
            <person name="Grigoriev I.V."/>
            <person name="Spatafora J.W."/>
        </authorList>
    </citation>
    <scope>NUCLEOTIDE SEQUENCE [LARGE SCALE GENOMIC DNA]</scope>
    <source>
        <strain evidence="2 3">CBS 120377</strain>
    </source>
</reference>
<evidence type="ECO:0000313" key="2">
    <source>
        <dbReference type="EMBL" id="KUJ19766.1"/>
    </source>
</evidence>
<feature type="region of interest" description="Disordered" evidence="1">
    <location>
        <begin position="66"/>
        <end position="131"/>
    </location>
</feature>
<keyword evidence="3" id="KW-1185">Reference proteome</keyword>
<dbReference type="EMBL" id="KQ947410">
    <property type="protein sequence ID" value="KUJ19766.1"/>
    <property type="molecule type" value="Genomic_DNA"/>
</dbReference>
<proteinExistence type="predicted"/>
<dbReference type="Proteomes" id="UP000070700">
    <property type="component" value="Unassembled WGS sequence"/>
</dbReference>
<dbReference type="AlphaFoldDB" id="A0A194XI03"/>
<dbReference type="RefSeq" id="XP_018074121.1">
    <property type="nucleotide sequence ID" value="XM_018218260.1"/>
</dbReference>
<sequence>MQVRGTARPAPAQPTLTSSSPLITNLTQFLSSNLIPESTILDMSSIVHKIKEKYVLTRRGAYVTRRPDAATRTTALPPPPKKSKVADKESVVNERKQVETKYESDDEDSLLDEKRLEADQEASSSKKGKKVVRRDFGNWDEKEAVVSRRYRTRRQVVKTEMYVEEEKVEVSRVQTKGWWTRTMTACMPSEA</sequence>